<organism evidence="8 9">
    <name type="scientific">Paramuricea clavata</name>
    <name type="common">Red gorgonian</name>
    <name type="synonym">Violescent sea-whip</name>
    <dbReference type="NCBI Taxonomy" id="317549"/>
    <lineage>
        <taxon>Eukaryota</taxon>
        <taxon>Metazoa</taxon>
        <taxon>Cnidaria</taxon>
        <taxon>Anthozoa</taxon>
        <taxon>Octocorallia</taxon>
        <taxon>Malacalcyonacea</taxon>
        <taxon>Plexauridae</taxon>
        <taxon>Paramuricea</taxon>
    </lineage>
</organism>
<sequence length="450" mass="50224">IDNCDPKYHHFDEGIGLTENGLCGFNGRCVDYVGFYKCVCSEGWSGQSCQTDVNECASRPCRNNGECRELITGPGYDCLCPSGFTGKNCEKMINLCETNPCCAGAVCSYGLNSFSCQCNNGRKGPSCCSNSTWCSYDMFNVSTCHDHGNCSSLQNQFNCSCERGWRGSRCEIDINECDSQPCVHGECRNTRGSYECICEDDYNDTNCDQKIDDCEGVFCENDGQCVDGVHNYTCECAQGLMGRHCEIDIDECSGKTECSRTRGVCINTHGGYHCGCRTGYEDPPSCEERTNYCKSFPCGNNGICQHEYRYDHETVVVSNYSCACFVGWEGRNCRHREIEIETPGPAELHSSKEKASRLPLTIGISFAALVLCAVVMVIVLYKKRQRHFQRMQETEDLGAVKFNNRASEILDPVPDQLMFSNPLYNINRGFDEESDLNIAVSRCNWEVSDC</sequence>
<keyword evidence="3" id="KW-0732">Signal</keyword>
<dbReference type="PROSITE" id="PS00022">
    <property type="entry name" value="EGF_1"/>
    <property type="match status" value="6"/>
</dbReference>
<dbReference type="InterPro" id="IPR051022">
    <property type="entry name" value="Notch_Cell-Fate_Det"/>
</dbReference>
<comment type="caution">
    <text evidence="7">Lacks conserved residue(s) required for the propagation of feature annotation.</text>
</comment>
<dbReference type="InterPro" id="IPR009030">
    <property type="entry name" value="Growth_fac_rcpt_cys_sf"/>
</dbReference>
<comment type="caution">
    <text evidence="8">The sequence shown here is derived from an EMBL/GenBank/DDBJ whole genome shotgun (WGS) entry which is preliminary data.</text>
</comment>
<dbReference type="OrthoDB" id="283575at2759"/>
<feature type="disulfide bond" evidence="7">
    <location>
        <begin position="118"/>
        <end position="127"/>
    </location>
</feature>
<evidence type="ECO:0000256" key="7">
    <source>
        <dbReference type="PROSITE-ProRule" id="PRU00076"/>
    </source>
</evidence>
<dbReference type="PANTHER" id="PTHR24049">
    <property type="entry name" value="CRUMBS FAMILY MEMBER"/>
    <property type="match status" value="1"/>
</dbReference>
<feature type="disulfide bond" evidence="7">
    <location>
        <begin position="198"/>
        <end position="207"/>
    </location>
</feature>
<protein>
    <submittedName>
        <fullName evidence="8">Neurogenic locus notch homolog 1-like isoform X3</fullName>
    </submittedName>
</protein>
<dbReference type="InterPro" id="IPR000152">
    <property type="entry name" value="EGF-type_Asp/Asn_hydroxyl_site"/>
</dbReference>
<feature type="non-terminal residue" evidence="8">
    <location>
        <position position="450"/>
    </location>
</feature>
<evidence type="ECO:0000256" key="6">
    <source>
        <dbReference type="ARBA" id="ARBA00023180"/>
    </source>
</evidence>
<dbReference type="GO" id="GO:0005509">
    <property type="term" value="F:calcium ion binding"/>
    <property type="evidence" value="ECO:0007669"/>
    <property type="project" value="InterPro"/>
</dbReference>
<reference evidence="8" key="1">
    <citation type="submission" date="2020-04" db="EMBL/GenBank/DDBJ databases">
        <authorList>
            <person name="Alioto T."/>
            <person name="Alioto T."/>
            <person name="Gomez Garrido J."/>
        </authorList>
    </citation>
    <scope>NUCLEOTIDE SEQUENCE</scope>
    <source>
        <strain evidence="8">A484AB</strain>
    </source>
</reference>
<feature type="disulfide bond" evidence="7">
    <location>
        <begin position="324"/>
        <end position="333"/>
    </location>
</feature>
<evidence type="ECO:0000256" key="4">
    <source>
        <dbReference type="ARBA" id="ARBA00022737"/>
    </source>
</evidence>
<dbReference type="Proteomes" id="UP001152795">
    <property type="component" value="Unassembled WGS sequence"/>
</dbReference>
<dbReference type="EMBL" id="CACRXK020007680">
    <property type="protein sequence ID" value="CAB4012909.1"/>
    <property type="molecule type" value="Genomic_DNA"/>
</dbReference>
<dbReference type="Pfam" id="PF00008">
    <property type="entry name" value="EGF"/>
    <property type="match status" value="1"/>
</dbReference>
<feature type="disulfide bond" evidence="7">
    <location>
        <begin position="177"/>
        <end position="187"/>
    </location>
</feature>
<feature type="disulfide bond" evidence="7">
    <location>
        <begin position="236"/>
        <end position="245"/>
    </location>
</feature>
<dbReference type="PANTHER" id="PTHR24049:SF30">
    <property type="match status" value="1"/>
</dbReference>
<dbReference type="Pfam" id="PF07645">
    <property type="entry name" value="EGF_CA"/>
    <property type="match status" value="2"/>
</dbReference>
<proteinExistence type="predicted"/>
<dbReference type="InterPro" id="IPR018097">
    <property type="entry name" value="EGF_Ca-bd_CS"/>
</dbReference>
<dbReference type="Gene3D" id="2.10.25.10">
    <property type="entry name" value="Laminin"/>
    <property type="match status" value="7"/>
</dbReference>
<dbReference type="SMART" id="SM00181">
    <property type="entry name" value="EGF"/>
    <property type="match status" value="8"/>
</dbReference>
<dbReference type="FunFam" id="2.10.25.10:FF:000472">
    <property type="entry name" value="Uncharacterized protein, isoform A"/>
    <property type="match status" value="1"/>
</dbReference>
<dbReference type="CDD" id="cd00054">
    <property type="entry name" value="EGF_CA"/>
    <property type="match status" value="5"/>
</dbReference>
<feature type="disulfide bond" evidence="7">
    <location>
        <begin position="161"/>
        <end position="170"/>
    </location>
</feature>
<evidence type="ECO:0000256" key="2">
    <source>
        <dbReference type="ARBA" id="ARBA00022536"/>
    </source>
</evidence>
<feature type="disulfide bond" evidence="7">
    <location>
        <begin position="40"/>
        <end position="49"/>
    </location>
</feature>
<dbReference type="FunFam" id="2.10.25.10:FF:000080">
    <property type="entry name" value="Neurogenic locus notch 1"/>
    <property type="match status" value="1"/>
</dbReference>
<dbReference type="InterPro" id="IPR000742">
    <property type="entry name" value="EGF"/>
</dbReference>
<dbReference type="SUPFAM" id="SSF57184">
    <property type="entry name" value="Growth factor receptor domain"/>
    <property type="match status" value="1"/>
</dbReference>
<dbReference type="InterPro" id="IPR049883">
    <property type="entry name" value="NOTCH1_EGF-like"/>
</dbReference>
<dbReference type="AlphaFoldDB" id="A0A7D9EPS0"/>
<dbReference type="PROSITE" id="PS01186">
    <property type="entry name" value="EGF_2"/>
    <property type="match status" value="5"/>
</dbReference>
<keyword evidence="2 7" id="KW-0245">EGF-like domain</keyword>
<evidence type="ECO:0000313" key="9">
    <source>
        <dbReference type="Proteomes" id="UP001152795"/>
    </source>
</evidence>
<dbReference type="SMART" id="SM00179">
    <property type="entry name" value="EGF_CA"/>
    <property type="match status" value="6"/>
</dbReference>
<evidence type="ECO:0000256" key="3">
    <source>
        <dbReference type="ARBA" id="ARBA00022729"/>
    </source>
</evidence>
<keyword evidence="5 7" id="KW-1015">Disulfide bond</keyword>
<dbReference type="InterPro" id="IPR013032">
    <property type="entry name" value="EGF-like_CS"/>
</dbReference>
<feature type="disulfide bond" evidence="7">
    <location>
        <begin position="61"/>
        <end position="78"/>
    </location>
</feature>
<dbReference type="PRINTS" id="PR00010">
    <property type="entry name" value="EGFBLOOD"/>
</dbReference>
<accession>A0A7D9EPS0</accession>
<keyword evidence="6" id="KW-0325">Glycoprotein</keyword>
<dbReference type="PROSITE" id="PS01187">
    <property type="entry name" value="EGF_CA"/>
    <property type="match status" value="1"/>
</dbReference>
<keyword evidence="1" id="KW-0217">Developmental protein</keyword>
<dbReference type="PROSITE" id="PS00010">
    <property type="entry name" value="ASX_HYDROXYL"/>
    <property type="match status" value="4"/>
</dbReference>
<keyword evidence="4" id="KW-0677">Repeat</keyword>
<feature type="disulfide bond" evidence="7">
    <location>
        <begin position="80"/>
        <end position="89"/>
    </location>
</feature>
<name>A0A7D9EPS0_PARCT</name>
<dbReference type="PROSITE" id="PS50026">
    <property type="entry name" value="EGF_3"/>
    <property type="match status" value="8"/>
</dbReference>
<evidence type="ECO:0000256" key="1">
    <source>
        <dbReference type="ARBA" id="ARBA00022473"/>
    </source>
</evidence>
<evidence type="ECO:0000256" key="5">
    <source>
        <dbReference type="ARBA" id="ARBA00023157"/>
    </source>
</evidence>
<gene>
    <name evidence="8" type="ORF">PACLA_8A040663</name>
</gene>
<dbReference type="InterPro" id="IPR001881">
    <property type="entry name" value="EGF-like_Ca-bd_dom"/>
</dbReference>
<dbReference type="Pfam" id="PF12661">
    <property type="entry name" value="hEGF"/>
    <property type="match status" value="2"/>
</dbReference>
<keyword evidence="9" id="KW-1185">Reference proteome</keyword>
<dbReference type="SUPFAM" id="SSF57196">
    <property type="entry name" value="EGF/Laminin"/>
    <property type="match status" value="5"/>
</dbReference>
<evidence type="ECO:0000313" key="8">
    <source>
        <dbReference type="EMBL" id="CAB4012909.1"/>
    </source>
</evidence>